<feature type="transmembrane region" description="Helical" evidence="1">
    <location>
        <begin position="248"/>
        <end position="267"/>
    </location>
</feature>
<dbReference type="Pfam" id="PF04087">
    <property type="entry name" value="DUF389"/>
    <property type="match status" value="1"/>
</dbReference>
<evidence type="ECO:0000313" key="2">
    <source>
        <dbReference type="EMBL" id="CAA9571620.1"/>
    </source>
</evidence>
<organism evidence="2">
    <name type="scientific">uncultured Thermomicrobiales bacterium</name>
    <dbReference type="NCBI Taxonomy" id="1645740"/>
    <lineage>
        <taxon>Bacteria</taxon>
        <taxon>Pseudomonadati</taxon>
        <taxon>Thermomicrobiota</taxon>
        <taxon>Thermomicrobia</taxon>
        <taxon>Thermomicrobiales</taxon>
        <taxon>environmental samples</taxon>
    </lineage>
</organism>
<dbReference type="InterPro" id="IPR005240">
    <property type="entry name" value="DUF389"/>
</dbReference>
<protein>
    <recommendedName>
        <fullName evidence="3">DUF389 domain-containing protein</fullName>
    </recommendedName>
</protein>
<feature type="transmembrane region" description="Helical" evidence="1">
    <location>
        <begin position="173"/>
        <end position="194"/>
    </location>
</feature>
<keyword evidence="1" id="KW-0812">Transmembrane</keyword>
<reference evidence="2" key="1">
    <citation type="submission" date="2020-02" db="EMBL/GenBank/DDBJ databases">
        <authorList>
            <person name="Meier V. D."/>
        </authorList>
    </citation>
    <scope>NUCLEOTIDE SEQUENCE</scope>
    <source>
        <strain evidence="2">AVDCRST_MAG88</strain>
    </source>
</reference>
<feature type="transmembrane region" description="Helical" evidence="1">
    <location>
        <begin position="214"/>
        <end position="236"/>
    </location>
</feature>
<keyword evidence="1" id="KW-0472">Membrane</keyword>
<evidence type="ECO:0000256" key="1">
    <source>
        <dbReference type="SAM" id="Phobius"/>
    </source>
</evidence>
<keyword evidence="1" id="KW-1133">Transmembrane helix</keyword>
<evidence type="ECO:0008006" key="3">
    <source>
        <dbReference type="Google" id="ProtNLM"/>
    </source>
</evidence>
<dbReference type="AlphaFoldDB" id="A0A6J4VCD7"/>
<name>A0A6J4VCD7_9BACT</name>
<dbReference type="EMBL" id="CADCWM010000602">
    <property type="protein sequence ID" value="CAA9571620.1"/>
    <property type="molecule type" value="Genomic_DNA"/>
</dbReference>
<sequence length="308" mass="31675">MHRTIEIAVPPGETDRLLRELGTMDDVVGLSVERGASLKPPGDVVTVHALNRGTDAVLKCAATARRGGSVSIVTAEVASIIDPEHSAAVDNDVDEAVWEEMETGLRHQGRITPNYLLLMATGGAIAAAGLVSEAVPQAIAFVGASVIAPGFEPIVKIPLGLILRRWEVVRRGLVSVGAGYAVLIAAAAAMFLLLRAAGATTVDEFVNNPEVEKIAHPTILEGMLSACAAVAGVVMVAAYRRSVIAGPLIVLVLIPAAAAAGVALVSGQPALLGLALRRLGLDALLIVGLGALVIAVKQATIHRRAPVV</sequence>
<feature type="transmembrane region" description="Helical" evidence="1">
    <location>
        <begin position="279"/>
        <end position="296"/>
    </location>
</feature>
<accession>A0A6J4VCD7</accession>
<gene>
    <name evidence="2" type="ORF">AVDCRST_MAG88-2388</name>
</gene>
<proteinExistence type="predicted"/>
<feature type="transmembrane region" description="Helical" evidence="1">
    <location>
        <begin position="115"/>
        <end position="132"/>
    </location>
</feature>
<feature type="transmembrane region" description="Helical" evidence="1">
    <location>
        <begin position="138"/>
        <end position="161"/>
    </location>
</feature>